<gene>
    <name evidence="1" type="ORF">I553_7402</name>
</gene>
<protein>
    <submittedName>
        <fullName evidence="1">Uncharacterized protein</fullName>
    </submittedName>
</protein>
<name>X8E840_MYCXE</name>
<sequence>MANVTASVHHRFTIAMFNWLVPGHLLTGADQMGSARRRAAFPAA</sequence>
<proteinExistence type="predicted"/>
<dbReference type="EMBL" id="JAOB01000006">
    <property type="protein sequence ID" value="EUA76346.1"/>
    <property type="molecule type" value="Genomic_DNA"/>
</dbReference>
<organism evidence="1">
    <name type="scientific">Mycobacterium xenopi 4042</name>
    <dbReference type="NCBI Taxonomy" id="1299334"/>
    <lineage>
        <taxon>Bacteria</taxon>
        <taxon>Bacillati</taxon>
        <taxon>Actinomycetota</taxon>
        <taxon>Actinomycetes</taxon>
        <taxon>Mycobacteriales</taxon>
        <taxon>Mycobacteriaceae</taxon>
        <taxon>Mycobacterium</taxon>
    </lineage>
</organism>
<reference evidence="1" key="1">
    <citation type="submission" date="2014-01" db="EMBL/GenBank/DDBJ databases">
        <authorList>
            <person name="Brown-Elliot B."/>
            <person name="Wallace R."/>
            <person name="Lenaerts A."/>
            <person name="Ordway D."/>
            <person name="DeGroote M.A."/>
            <person name="Parker T."/>
            <person name="Sizemore C."/>
            <person name="Tallon L.J."/>
            <person name="Sadzewicz L.K."/>
            <person name="Sengamalay N."/>
            <person name="Fraser C.M."/>
            <person name="Hine E."/>
            <person name="Shefchek K.A."/>
            <person name="Das S.P."/>
            <person name="Tettelin H."/>
        </authorList>
    </citation>
    <scope>NUCLEOTIDE SEQUENCE [LARGE SCALE GENOMIC DNA]</scope>
    <source>
        <strain evidence="1">4042</strain>
    </source>
</reference>
<comment type="caution">
    <text evidence="1">The sequence shown here is derived from an EMBL/GenBank/DDBJ whole genome shotgun (WGS) entry which is preliminary data.</text>
</comment>
<dbReference type="AlphaFoldDB" id="X8E840"/>
<evidence type="ECO:0000313" key="1">
    <source>
        <dbReference type="EMBL" id="EUA76346.1"/>
    </source>
</evidence>
<accession>X8E840</accession>